<gene>
    <name evidence="4" type="ORF">KP509_23G032900</name>
</gene>
<feature type="repeat" description="PPR" evidence="3">
    <location>
        <begin position="307"/>
        <end position="341"/>
    </location>
</feature>
<dbReference type="Pfam" id="PF01535">
    <property type="entry name" value="PPR"/>
    <property type="match status" value="1"/>
</dbReference>
<dbReference type="NCBIfam" id="TIGR00756">
    <property type="entry name" value="PPR"/>
    <property type="match status" value="4"/>
</dbReference>
<feature type="repeat" description="PPR" evidence="3">
    <location>
        <begin position="237"/>
        <end position="271"/>
    </location>
</feature>
<evidence type="ECO:0000313" key="4">
    <source>
        <dbReference type="EMBL" id="KAH7301576.1"/>
    </source>
</evidence>
<evidence type="ECO:0000256" key="3">
    <source>
        <dbReference type="PROSITE-ProRule" id="PRU00708"/>
    </source>
</evidence>
<feature type="repeat" description="PPR" evidence="3">
    <location>
        <begin position="272"/>
        <end position="306"/>
    </location>
</feature>
<reference evidence="4 5" key="1">
    <citation type="submission" date="2021-08" db="EMBL/GenBank/DDBJ databases">
        <title>WGS assembly of Ceratopteris richardii.</title>
        <authorList>
            <person name="Marchant D.B."/>
            <person name="Chen G."/>
            <person name="Jenkins J."/>
            <person name="Shu S."/>
            <person name="Leebens-Mack J."/>
            <person name="Grimwood J."/>
            <person name="Schmutz J."/>
            <person name="Soltis P."/>
            <person name="Soltis D."/>
            <person name="Chen Z.-H."/>
        </authorList>
    </citation>
    <scope>NUCLEOTIDE SEQUENCE [LARGE SCALE GENOMIC DNA]</scope>
    <source>
        <strain evidence="4">Whitten #5841</strain>
        <tissue evidence="4">Leaf</tissue>
    </source>
</reference>
<dbReference type="OrthoDB" id="42736at2759"/>
<protein>
    <recommendedName>
        <fullName evidence="6">Pentatricopeptide repeat-containing protein</fullName>
    </recommendedName>
</protein>
<accession>A0A8T2RYI0</accession>
<evidence type="ECO:0000313" key="5">
    <source>
        <dbReference type="Proteomes" id="UP000825935"/>
    </source>
</evidence>
<dbReference type="EMBL" id="CM035428">
    <property type="protein sequence ID" value="KAH7301575.1"/>
    <property type="molecule type" value="Genomic_DNA"/>
</dbReference>
<dbReference type="Proteomes" id="UP000825935">
    <property type="component" value="Chromosome 23"/>
</dbReference>
<organism evidence="4 5">
    <name type="scientific">Ceratopteris richardii</name>
    <name type="common">Triangle waterfern</name>
    <dbReference type="NCBI Taxonomy" id="49495"/>
    <lineage>
        <taxon>Eukaryota</taxon>
        <taxon>Viridiplantae</taxon>
        <taxon>Streptophyta</taxon>
        <taxon>Embryophyta</taxon>
        <taxon>Tracheophyta</taxon>
        <taxon>Polypodiopsida</taxon>
        <taxon>Polypodiidae</taxon>
        <taxon>Polypodiales</taxon>
        <taxon>Pteridineae</taxon>
        <taxon>Pteridaceae</taxon>
        <taxon>Parkerioideae</taxon>
        <taxon>Ceratopteris</taxon>
    </lineage>
</organism>
<dbReference type="PROSITE" id="PS51375">
    <property type="entry name" value="PPR"/>
    <property type="match status" value="4"/>
</dbReference>
<evidence type="ECO:0008006" key="6">
    <source>
        <dbReference type="Google" id="ProtNLM"/>
    </source>
</evidence>
<dbReference type="Pfam" id="PF13812">
    <property type="entry name" value="PPR_3"/>
    <property type="match status" value="1"/>
</dbReference>
<dbReference type="Pfam" id="PF13041">
    <property type="entry name" value="PPR_2"/>
    <property type="match status" value="1"/>
</dbReference>
<dbReference type="PANTHER" id="PTHR47447">
    <property type="entry name" value="OS03G0856100 PROTEIN"/>
    <property type="match status" value="1"/>
</dbReference>
<dbReference type="Gene3D" id="1.25.40.10">
    <property type="entry name" value="Tetratricopeptide repeat domain"/>
    <property type="match status" value="3"/>
</dbReference>
<proteinExistence type="inferred from homology"/>
<name>A0A8T2RYI0_CERRI</name>
<comment type="caution">
    <text evidence="4">The sequence shown here is derived from an EMBL/GenBank/DDBJ whole genome shotgun (WGS) entry which is preliminary data.</text>
</comment>
<evidence type="ECO:0000256" key="1">
    <source>
        <dbReference type="ARBA" id="ARBA00007626"/>
    </source>
</evidence>
<dbReference type="EMBL" id="CM035428">
    <property type="protein sequence ID" value="KAH7301576.1"/>
    <property type="molecule type" value="Genomic_DNA"/>
</dbReference>
<evidence type="ECO:0000256" key="2">
    <source>
        <dbReference type="ARBA" id="ARBA00022737"/>
    </source>
</evidence>
<dbReference type="PANTHER" id="PTHR47447:SF28">
    <property type="entry name" value="PENTACOTRIPEPTIDE-REPEAT REGION OF PRORP DOMAIN-CONTAINING PROTEIN"/>
    <property type="match status" value="1"/>
</dbReference>
<dbReference type="OMA" id="MIEERRW"/>
<sequence length="414" mass="47200">MVVVVRIFYKKWPLTAHRGIAACKVFAKFSTQTEPLSCPSAEQQPNQRRPLRTLRSLGKQSSLASYFTRDALAIRRIIEERSWDAKLEESLHSSSIPFSEGLVVEVIKSLSEARLALRFFIWIAQQPHLQQFCLSPAAVDVLSRRWSHEKQFHTFLRTLRLDRKTMNPFSFHVLLNGYGWAGMIEKAVETLESMDSLGINPDFSHFIGVLNILDHYKLFNTLPRVRAKMQQMGVYPDADTYNKLIWGLCTVGQKEDALNLFEEMKKRGETPGDDAYKILISMFNKANKPHEVLQIFNALLDDGVEPDIKSYNALIRALCLVGKHLEALEVVEMVLDKSLKPNLVSLTMLTDKLFESGELDKLLCLWMKLQKISFPTVTFQDRLISEFHSAGRSAEIEEILAAHHGRLEANVNAP</sequence>
<dbReference type="InterPro" id="IPR002885">
    <property type="entry name" value="PPR_rpt"/>
</dbReference>
<keyword evidence="5" id="KW-1185">Reference proteome</keyword>
<dbReference type="InterPro" id="IPR011990">
    <property type="entry name" value="TPR-like_helical_dom_sf"/>
</dbReference>
<comment type="similarity">
    <text evidence="1">Belongs to the PPR family. P subfamily.</text>
</comment>
<dbReference type="AlphaFoldDB" id="A0A8T2RYI0"/>
<keyword evidence="2" id="KW-0677">Repeat</keyword>
<feature type="repeat" description="PPR" evidence="3">
    <location>
        <begin position="167"/>
        <end position="201"/>
    </location>
</feature>